<dbReference type="SMART" id="SM00318">
    <property type="entry name" value="SNc"/>
    <property type="match status" value="1"/>
</dbReference>
<name>A0A0D3MVS1_9CAUD</name>
<dbReference type="Pfam" id="PF00565">
    <property type="entry name" value="SNase"/>
    <property type="match status" value="1"/>
</dbReference>
<evidence type="ECO:0000256" key="2">
    <source>
        <dbReference type="ARBA" id="ARBA00022759"/>
    </source>
</evidence>
<dbReference type="RefSeq" id="YP_009214623.1">
    <property type="nucleotide sequence ID" value="NC_028962.1"/>
</dbReference>
<keyword evidence="1" id="KW-0540">Nuclease</keyword>
<evidence type="ECO:0000259" key="4">
    <source>
        <dbReference type="PROSITE" id="PS50830"/>
    </source>
</evidence>
<dbReference type="Gene3D" id="2.40.50.90">
    <property type="match status" value="1"/>
</dbReference>
<organism evidence="5 6">
    <name type="scientific">Staphylococcus phage vB_SepM_ phiIPLA-C1C</name>
    <dbReference type="NCBI Taxonomy" id="1572704"/>
    <lineage>
        <taxon>Viruses</taxon>
        <taxon>Duplodnaviria</taxon>
        <taxon>Heunggongvirae</taxon>
        <taxon>Uroviricota</taxon>
        <taxon>Caudoviricetes</taxon>
        <taxon>Herelleviridae</taxon>
        <taxon>Twortvirinae</taxon>
        <taxon>Sepunavirus</taxon>
        <taxon>Sepunavirus IPLAC1C</taxon>
    </lineage>
</organism>
<dbReference type="Proteomes" id="UP000032689">
    <property type="component" value="Segment"/>
</dbReference>
<feature type="domain" description="TNase-like" evidence="4">
    <location>
        <begin position="8"/>
        <end position="107"/>
    </location>
</feature>
<dbReference type="GO" id="GO:0016787">
    <property type="term" value="F:hydrolase activity"/>
    <property type="evidence" value="ECO:0007669"/>
    <property type="project" value="UniProtKB-KW"/>
</dbReference>
<dbReference type="EMBL" id="KP027447">
    <property type="protein sequence ID" value="AJA42343.1"/>
    <property type="molecule type" value="Genomic_DNA"/>
</dbReference>
<proteinExistence type="predicted"/>
<evidence type="ECO:0000256" key="3">
    <source>
        <dbReference type="ARBA" id="ARBA00022801"/>
    </source>
</evidence>
<dbReference type="PROSITE" id="PS50830">
    <property type="entry name" value="TNASE_3"/>
    <property type="match status" value="1"/>
</dbReference>
<dbReference type="PANTHER" id="PTHR12302:SF3">
    <property type="entry name" value="SERINE_THREONINE-PROTEIN KINASE 31"/>
    <property type="match status" value="1"/>
</dbReference>
<keyword evidence="3" id="KW-0378">Hydrolase</keyword>
<dbReference type="KEGG" id="vg:26641040"/>
<protein>
    <submittedName>
        <fullName evidence="5">Staphylococcal nuclease</fullName>
    </submittedName>
</protein>
<dbReference type="InterPro" id="IPR016071">
    <property type="entry name" value="Staphylococal_nuclease_OB-fold"/>
</dbReference>
<dbReference type="OrthoDB" id="11376at10239"/>
<evidence type="ECO:0000313" key="5">
    <source>
        <dbReference type="EMBL" id="AJA42343.1"/>
    </source>
</evidence>
<dbReference type="GeneID" id="26641040"/>
<reference evidence="5 6" key="1">
    <citation type="journal article" date="2015" name="Appl. Environ. Microbiol.">
        <title>Two Phages, phiIPLA-RODI and phiIPLA-C1C, Lyse Mono- and Dual-Species Staphylococcal Biofilms.</title>
        <authorList>
            <person name="Gutierrez D."/>
            <person name="Vandenheuvel D."/>
            <person name="Martinez B."/>
            <person name="Rodriguez A."/>
            <person name="Lavigne R."/>
            <person name="Garcia P."/>
        </authorList>
    </citation>
    <scope>NUCLEOTIDE SEQUENCE [LARGE SCALE GENOMIC DNA]</scope>
</reference>
<evidence type="ECO:0000256" key="1">
    <source>
        <dbReference type="ARBA" id="ARBA00022722"/>
    </source>
</evidence>
<sequence length="120" mass="14194">MELENFLYMYKARVNRVVDGDTIDVTIDHGMRVYSEQRVRILGVDTPERGQENFKEASEFTRNKLENKEVIIQTYKDDAFGRYLANVYFQEDNTYKNISVELISKGLIKQDSKWNKDLKD</sequence>
<dbReference type="GO" id="GO:0004519">
    <property type="term" value="F:endonuclease activity"/>
    <property type="evidence" value="ECO:0007669"/>
    <property type="project" value="UniProtKB-KW"/>
</dbReference>
<dbReference type="SUPFAM" id="SSF50199">
    <property type="entry name" value="Staphylococcal nuclease"/>
    <property type="match status" value="1"/>
</dbReference>
<keyword evidence="6" id="KW-1185">Reference proteome</keyword>
<evidence type="ECO:0000313" key="6">
    <source>
        <dbReference type="Proteomes" id="UP000032689"/>
    </source>
</evidence>
<dbReference type="PANTHER" id="PTHR12302">
    <property type="entry name" value="EBNA2 BINDING PROTEIN P100"/>
    <property type="match status" value="1"/>
</dbReference>
<dbReference type="InterPro" id="IPR035437">
    <property type="entry name" value="SNase_OB-fold_sf"/>
</dbReference>
<keyword evidence="2" id="KW-0255">Endonuclease</keyword>
<accession>A0A0D3MVS1</accession>